<accession>A0A3L9LZT8</accession>
<dbReference type="GO" id="GO:0015562">
    <property type="term" value="F:efflux transmembrane transporter activity"/>
    <property type="evidence" value="ECO:0007669"/>
    <property type="project" value="InterPro"/>
</dbReference>
<dbReference type="SUPFAM" id="SSF56954">
    <property type="entry name" value="Outer membrane efflux proteins (OEP)"/>
    <property type="match status" value="1"/>
</dbReference>
<keyword evidence="2" id="KW-1134">Transmembrane beta strand</keyword>
<dbReference type="Gene3D" id="1.20.1600.10">
    <property type="entry name" value="Outer membrane efflux proteins (OEP)"/>
    <property type="match status" value="1"/>
</dbReference>
<keyword evidence="5" id="KW-0998">Cell outer membrane</keyword>
<dbReference type="PANTHER" id="PTHR30026:SF20">
    <property type="entry name" value="OUTER MEMBRANE PROTEIN TOLC"/>
    <property type="match status" value="1"/>
</dbReference>
<evidence type="ECO:0000256" key="1">
    <source>
        <dbReference type="ARBA" id="ARBA00004442"/>
    </source>
</evidence>
<evidence type="ECO:0000256" key="4">
    <source>
        <dbReference type="ARBA" id="ARBA00023136"/>
    </source>
</evidence>
<comment type="caution">
    <text evidence="8">The sequence shown here is derived from an EMBL/GenBank/DDBJ whole genome shotgun (WGS) entry which is preliminary data.</text>
</comment>
<evidence type="ECO:0000256" key="2">
    <source>
        <dbReference type="ARBA" id="ARBA00022452"/>
    </source>
</evidence>
<dbReference type="GO" id="GO:1990281">
    <property type="term" value="C:efflux pump complex"/>
    <property type="evidence" value="ECO:0007669"/>
    <property type="project" value="TreeGrafter"/>
</dbReference>
<gene>
    <name evidence="8" type="ORF">EAH69_13635</name>
</gene>
<feature type="coiled-coil region" evidence="6">
    <location>
        <begin position="254"/>
        <end position="286"/>
    </location>
</feature>
<name>A0A3L9LZT8_9FLAO</name>
<feature type="signal peptide" evidence="7">
    <location>
        <begin position="1"/>
        <end position="26"/>
    </location>
</feature>
<sequence length="441" mass="51059">MLKLVNIHKQILVLSLILFSFKNSLAQESKTFSTLNEVLEFSKTKNYSFDNAKLQTHLAELEKKTALGNAFNPKVNTSIQVLDNINLPISYLPAEAFGGVSGTFKEVQIGQQYVSTFNIQPQFDIINLSNFAQIKSAKINEQLVENQNKINEQNLYEKINAVYFNIISFNGQKEVVEENILIAENILKIISEKNKEGIARKQEVNEAEVNLILLKDKLEQLEMNTKIQYEILNLFFENKIESNLKQTIWDFKDQTILSANQNNLQNQNSELQAQLAQQEYKSLQYQNYPTLSFVSSFNWQNLSNDNFFASKSNWQNFNYVGLKLGWELPTIQRISNIKSKKIQLEILQKTNEHIKAETESKNEQLNLEYQKSLQQFINFQKVFDLKKDTYEKNFNQFKEGILPLDKLLISQNDMIISKLNIVSVLTNIGFSKSKIEINNTF</sequence>
<evidence type="ECO:0000313" key="9">
    <source>
        <dbReference type="Proteomes" id="UP000275348"/>
    </source>
</evidence>
<keyword evidence="7" id="KW-0732">Signal</keyword>
<evidence type="ECO:0000256" key="7">
    <source>
        <dbReference type="SAM" id="SignalP"/>
    </source>
</evidence>
<feature type="chain" id="PRO_5018322731" evidence="7">
    <location>
        <begin position="27"/>
        <end position="441"/>
    </location>
</feature>
<dbReference type="GO" id="GO:0015288">
    <property type="term" value="F:porin activity"/>
    <property type="evidence" value="ECO:0007669"/>
    <property type="project" value="TreeGrafter"/>
</dbReference>
<comment type="subcellular location">
    <subcellularLocation>
        <location evidence="1">Cell outer membrane</location>
    </subcellularLocation>
</comment>
<evidence type="ECO:0000256" key="3">
    <source>
        <dbReference type="ARBA" id="ARBA00022692"/>
    </source>
</evidence>
<proteinExistence type="predicted"/>
<keyword evidence="3" id="KW-0812">Transmembrane</keyword>
<evidence type="ECO:0000256" key="6">
    <source>
        <dbReference type="SAM" id="Coils"/>
    </source>
</evidence>
<feature type="coiled-coil region" evidence="6">
    <location>
        <begin position="337"/>
        <end position="375"/>
    </location>
</feature>
<protein>
    <submittedName>
        <fullName evidence="8">TolC family protein</fullName>
    </submittedName>
</protein>
<organism evidence="8 9">
    <name type="scientific">Faecalibacter macacae</name>
    <dbReference type="NCBI Taxonomy" id="1859289"/>
    <lineage>
        <taxon>Bacteria</taxon>
        <taxon>Pseudomonadati</taxon>
        <taxon>Bacteroidota</taxon>
        <taxon>Flavobacteriia</taxon>
        <taxon>Flavobacteriales</taxon>
        <taxon>Weeksellaceae</taxon>
        <taxon>Faecalibacter</taxon>
    </lineage>
</organism>
<keyword evidence="4" id="KW-0472">Membrane</keyword>
<dbReference type="Proteomes" id="UP000275348">
    <property type="component" value="Unassembled WGS sequence"/>
</dbReference>
<evidence type="ECO:0000313" key="8">
    <source>
        <dbReference type="EMBL" id="RLZ06417.1"/>
    </source>
</evidence>
<dbReference type="AlphaFoldDB" id="A0A3L9LZT8"/>
<keyword evidence="6" id="KW-0175">Coiled coil</keyword>
<dbReference type="InterPro" id="IPR051906">
    <property type="entry name" value="TolC-like"/>
</dbReference>
<dbReference type="OrthoDB" id="367883at2"/>
<dbReference type="EMBL" id="RDOJ01000030">
    <property type="protein sequence ID" value="RLZ06417.1"/>
    <property type="molecule type" value="Genomic_DNA"/>
</dbReference>
<keyword evidence="9" id="KW-1185">Reference proteome</keyword>
<dbReference type="PANTHER" id="PTHR30026">
    <property type="entry name" value="OUTER MEMBRANE PROTEIN TOLC"/>
    <property type="match status" value="1"/>
</dbReference>
<dbReference type="GO" id="GO:0009279">
    <property type="term" value="C:cell outer membrane"/>
    <property type="evidence" value="ECO:0007669"/>
    <property type="project" value="UniProtKB-SubCell"/>
</dbReference>
<evidence type="ECO:0000256" key="5">
    <source>
        <dbReference type="ARBA" id="ARBA00023237"/>
    </source>
</evidence>
<reference evidence="8 9" key="1">
    <citation type="submission" date="2018-10" db="EMBL/GenBank/DDBJ databases">
        <authorList>
            <person name="Chen X."/>
        </authorList>
    </citation>
    <scope>NUCLEOTIDE SEQUENCE [LARGE SCALE GENOMIC DNA]</scope>
    <source>
        <strain evidence="8 9">YIM 102668</strain>
    </source>
</reference>